<dbReference type="GO" id="GO:0005886">
    <property type="term" value="C:plasma membrane"/>
    <property type="evidence" value="ECO:0000318"/>
    <property type="project" value="GO_Central"/>
</dbReference>
<dbReference type="Proteomes" id="UP000008144">
    <property type="component" value="Chromosome 2"/>
</dbReference>
<feature type="transmembrane region" description="Helical" evidence="6">
    <location>
        <begin position="32"/>
        <end position="54"/>
    </location>
</feature>
<accession>F6YP51</accession>
<feature type="transmembrane region" description="Helical" evidence="6">
    <location>
        <begin position="98"/>
        <end position="119"/>
    </location>
</feature>
<evidence type="ECO:0000256" key="1">
    <source>
        <dbReference type="ARBA" id="ARBA00004141"/>
    </source>
</evidence>
<dbReference type="EMBL" id="EAAA01001482">
    <property type="status" value="NOT_ANNOTATED_CDS"/>
    <property type="molecule type" value="Genomic_DNA"/>
</dbReference>
<feature type="transmembrane region" description="Helical" evidence="6">
    <location>
        <begin position="553"/>
        <end position="572"/>
    </location>
</feature>
<feature type="transmembrane region" description="Helical" evidence="6">
    <location>
        <begin position="382"/>
        <end position="403"/>
    </location>
</feature>
<feature type="transmembrane region" description="Helical" evidence="6">
    <location>
        <begin position="166"/>
        <end position="183"/>
    </location>
</feature>
<sequence>KMAAGGLSKFVSNILRKKDLTTDMMRKDLTKCLGFSDITFLSIGSMVGAGLYVLTGTVALKFAGGSIVLSYLFAAIASALSAFCYAEFAARIPVTGSAYQFTYISVGEFWAFVIGWNVALEHAVSVSAVAKSWSGYFDSLLGHKMRDYLLIHAPMPGGIVAKYPDFFAAGIVLIVTIIVATGVKFTSRLTSTFAALNLVIVVFIFCKYVYFCIANNYMCSYLYNVLGTGLYLSKWANWTTVRGGFFPHGFSGTISGAATLIFSYTGYEVVASVTEETINPNRDVPLALLISISVAAVAYISASASLTLMVPWYDISITAPFPTAYAQRGWVWAKYVVSLGALAAMSTTVIAAMIVVPRYFYAMSNDGLIMPWFKRVNEKTGTPVISTVVTGIFCMIMTLVFSLHSLVEFISIGQLLACTFVAFCVIKLRYEPNQIANDSYTAETVLDKSMDAESASESQEELLLEDYEHHCGVIKDSIMTSPFGKYFAWTLNFKPGVLPFYSLMLATFFGAIFKKLKEAWFVCLVVIFILLSKFFLLFICMFKQDETIKTYKVPFVPFVPFTSIIINIILMFKLQHLTWIRLAIWMSIGLVIYFGYGYRHSKSRKQTD</sequence>
<dbReference type="Pfam" id="PF13906">
    <property type="entry name" value="AA_permease_C"/>
    <property type="match status" value="1"/>
</dbReference>
<dbReference type="HOGENOM" id="CLU_007946_15_7_1"/>
<keyword evidence="9" id="KW-1185">Reference proteome</keyword>
<feature type="transmembrane region" description="Helical" evidence="6">
    <location>
        <begin position="286"/>
        <end position="312"/>
    </location>
</feature>
<feature type="transmembrane region" description="Helical" evidence="6">
    <location>
        <begin position="243"/>
        <end position="265"/>
    </location>
</feature>
<evidence type="ECO:0000256" key="5">
    <source>
        <dbReference type="ARBA" id="ARBA00023136"/>
    </source>
</evidence>
<proteinExistence type="predicted"/>
<feature type="transmembrane region" description="Helical" evidence="6">
    <location>
        <begin position="578"/>
        <end position="596"/>
    </location>
</feature>
<protein>
    <recommendedName>
        <fullName evidence="7">Cationic amino acid transporter C-terminal domain-containing protein</fullName>
    </recommendedName>
</protein>
<dbReference type="InterPro" id="IPR029485">
    <property type="entry name" value="CAT_C"/>
</dbReference>
<feature type="transmembrane region" description="Helical" evidence="6">
    <location>
        <begin position="66"/>
        <end position="86"/>
    </location>
</feature>
<reference evidence="8" key="3">
    <citation type="submission" date="2025-08" db="UniProtKB">
        <authorList>
            <consortium name="Ensembl"/>
        </authorList>
    </citation>
    <scope>IDENTIFICATION</scope>
</reference>
<dbReference type="PANTHER" id="PTHR43243">
    <property type="entry name" value="INNER MEMBRANE TRANSPORTER YGJI-RELATED"/>
    <property type="match status" value="1"/>
</dbReference>
<keyword evidence="3 6" id="KW-0812">Transmembrane</keyword>
<dbReference type="PANTHER" id="PTHR43243:SF4">
    <property type="entry name" value="CATIONIC AMINO ACID TRANSPORTER 4"/>
    <property type="match status" value="1"/>
</dbReference>
<feature type="domain" description="Cationic amino acid transporter C-terminal" evidence="7">
    <location>
        <begin position="551"/>
        <end position="601"/>
    </location>
</feature>
<evidence type="ECO:0000256" key="3">
    <source>
        <dbReference type="ARBA" id="ARBA00022692"/>
    </source>
</evidence>
<dbReference type="Pfam" id="PF13520">
    <property type="entry name" value="AA_permease_2"/>
    <property type="match status" value="1"/>
</dbReference>
<comment type="subcellular location">
    <subcellularLocation>
        <location evidence="1">Membrane</location>
        <topology evidence="1">Multi-pass membrane protein</topology>
    </subcellularLocation>
</comment>
<feature type="transmembrane region" description="Helical" evidence="6">
    <location>
        <begin position="519"/>
        <end position="541"/>
    </location>
</feature>
<evidence type="ECO:0000256" key="2">
    <source>
        <dbReference type="ARBA" id="ARBA00022448"/>
    </source>
</evidence>
<keyword evidence="4 6" id="KW-1133">Transmembrane helix</keyword>
<dbReference type="OMA" id="ETHISRW"/>
<dbReference type="Ensembl" id="ENSCINT00000009112.3">
    <property type="protein sequence ID" value="ENSCINP00000009112.3"/>
    <property type="gene ID" value="ENSCING00000004391.3"/>
</dbReference>
<reference evidence="8" key="4">
    <citation type="submission" date="2025-09" db="UniProtKB">
        <authorList>
            <consortium name="Ensembl"/>
        </authorList>
    </citation>
    <scope>IDENTIFICATION</scope>
</reference>
<name>F6YP51_CIOIN</name>
<organism evidence="8 9">
    <name type="scientific">Ciona intestinalis</name>
    <name type="common">Transparent sea squirt</name>
    <name type="synonym">Ascidia intestinalis</name>
    <dbReference type="NCBI Taxonomy" id="7719"/>
    <lineage>
        <taxon>Eukaryota</taxon>
        <taxon>Metazoa</taxon>
        <taxon>Chordata</taxon>
        <taxon>Tunicata</taxon>
        <taxon>Ascidiacea</taxon>
        <taxon>Phlebobranchia</taxon>
        <taxon>Cionidae</taxon>
        <taxon>Ciona</taxon>
    </lineage>
</organism>
<feature type="transmembrane region" description="Helical" evidence="6">
    <location>
        <begin position="495"/>
        <end position="513"/>
    </location>
</feature>
<reference evidence="9" key="1">
    <citation type="journal article" date="2002" name="Science">
        <title>The draft genome of Ciona intestinalis: insights into chordate and vertebrate origins.</title>
        <authorList>
            <person name="Dehal P."/>
            <person name="Satou Y."/>
            <person name="Campbell R.K."/>
            <person name="Chapman J."/>
            <person name="Degnan B."/>
            <person name="De Tomaso A."/>
            <person name="Davidson B."/>
            <person name="Di Gregorio A."/>
            <person name="Gelpke M."/>
            <person name="Goodstein D.M."/>
            <person name="Harafuji N."/>
            <person name="Hastings K.E."/>
            <person name="Ho I."/>
            <person name="Hotta K."/>
            <person name="Huang W."/>
            <person name="Kawashima T."/>
            <person name="Lemaire P."/>
            <person name="Martinez D."/>
            <person name="Meinertzhagen I.A."/>
            <person name="Necula S."/>
            <person name="Nonaka M."/>
            <person name="Putnam N."/>
            <person name="Rash S."/>
            <person name="Saiga H."/>
            <person name="Satake M."/>
            <person name="Terry A."/>
            <person name="Yamada L."/>
            <person name="Wang H.G."/>
            <person name="Awazu S."/>
            <person name="Azumi K."/>
            <person name="Boore J."/>
            <person name="Branno M."/>
            <person name="Chin-Bow S."/>
            <person name="DeSantis R."/>
            <person name="Doyle S."/>
            <person name="Francino P."/>
            <person name="Keys D.N."/>
            <person name="Haga S."/>
            <person name="Hayashi H."/>
            <person name="Hino K."/>
            <person name="Imai K.S."/>
            <person name="Inaba K."/>
            <person name="Kano S."/>
            <person name="Kobayashi K."/>
            <person name="Kobayashi M."/>
            <person name="Lee B.I."/>
            <person name="Makabe K.W."/>
            <person name="Manohar C."/>
            <person name="Matassi G."/>
            <person name="Medina M."/>
            <person name="Mochizuki Y."/>
            <person name="Mount S."/>
            <person name="Morishita T."/>
            <person name="Miura S."/>
            <person name="Nakayama A."/>
            <person name="Nishizaka S."/>
            <person name="Nomoto H."/>
            <person name="Ohta F."/>
            <person name="Oishi K."/>
            <person name="Rigoutsos I."/>
            <person name="Sano M."/>
            <person name="Sasaki A."/>
            <person name="Sasakura Y."/>
            <person name="Shoguchi E."/>
            <person name="Shin-i T."/>
            <person name="Spagnuolo A."/>
            <person name="Stainier D."/>
            <person name="Suzuki M.M."/>
            <person name="Tassy O."/>
            <person name="Takatori N."/>
            <person name="Tokuoka M."/>
            <person name="Yagi K."/>
            <person name="Yoshizaki F."/>
            <person name="Wada S."/>
            <person name="Zhang C."/>
            <person name="Hyatt P.D."/>
            <person name="Larimer F."/>
            <person name="Detter C."/>
            <person name="Doggett N."/>
            <person name="Glavina T."/>
            <person name="Hawkins T."/>
            <person name="Richardson P."/>
            <person name="Lucas S."/>
            <person name="Kohara Y."/>
            <person name="Levine M."/>
            <person name="Satoh N."/>
            <person name="Rokhsar D.S."/>
        </authorList>
    </citation>
    <scope>NUCLEOTIDE SEQUENCE [LARGE SCALE GENOMIC DNA]</scope>
</reference>
<evidence type="ECO:0000256" key="6">
    <source>
        <dbReference type="SAM" id="Phobius"/>
    </source>
</evidence>
<dbReference type="InParanoid" id="F6YP51"/>
<dbReference type="PIRSF" id="PIRSF006060">
    <property type="entry name" value="AA_transporter"/>
    <property type="match status" value="1"/>
</dbReference>
<keyword evidence="5 6" id="KW-0472">Membrane</keyword>
<keyword evidence="2" id="KW-0813">Transport</keyword>
<feature type="transmembrane region" description="Helical" evidence="6">
    <location>
        <begin position="332"/>
        <end position="361"/>
    </location>
</feature>
<dbReference type="GO" id="GO:0015171">
    <property type="term" value="F:amino acid transmembrane transporter activity"/>
    <property type="evidence" value="ECO:0000318"/>
    <property type="project" value="GO_Central"/>
</dbReference>
<reference evidence="8" key="2">
    <citation type="journal article" date="2008" name="Genome Biol.">
        <title>Improved genome assembly and evidence-based global gene model set for the chordate Ciona intestinalis: new insight into intron and operon populations.</title>
        <authorList>
            <person name="Satou Y."/>
            <person name="Mineta K."/>
            <person name="Ogasawara M."/>
            <person name="Sasakura Y."/>
            <person name="Shoguchi E."/>
            <person name="Ueno K."/>
            <person name="Yamada L."/>
            <person name="Matsumoto J."/>
            <person name="Wasserscheid J."/>
            <person name="Dewar K."/>
            <person name="Wiley G.B."/>
            <person name="Macmil S.L."/>
            <person name="Roe B.A."/>
            <person name="Zeller R.W."/>
            <person name="Hastings K.E."/>
            <person name="Lemaire P."/>
            <person name="Lindquist E."/>
            <person name="Endo T."/>
            <person name="Hotta K."/>
            <person name="Inaba K."/>
        </authorList>
    </citation>
    <scope>NUCLEOTIDE SEQUENCE [LARGE SCALE GENOMIC DNA]</scope>
    <source>
        <strain evidence="8">wild type</strain>
    </source>
</reference>
<dbReference type="AlphaFoldDB" id="F6YP51"/>
<dbReference type="GeneTree" id="ENSGT00940000155349"/>
<evidence type="ECO:0000256" key="4">
    <source>
        <dbReference type="ARBA" id="ARBA00022989"/>
    </source>
</evidence>
<feature type="transmembrane region" description="Helical" evidence="6">
    <location>
        <begin position="409"/>
        <end position="426"/>
    </location>
</feature>
<dbReference type="GO" id="GO:0006865">
    <property type="term" value="P:amino acid transport"/>
    <property type="evidence" value="ECO:0000318"/>
    <property type="project" value="GO_Central"/>
</dbReference>
<dbReference type="InterPro" id="IPR002293">
    <property type="entry name" value="AA/rel_permease1"/>
</dbReference>
<feature type="transmembrane region" description="Helical" evidence="6">
    <location>
        <begin position="195"/>
        <end position="223"/>
    </location>
</feature>
<dbReference type="Gene3D" id="1.20.1740.10">
    <property type="entry name" value="Amino acid/polyamine transporter I"/>
    <property type="match status" value="2"/>
</dbReference>
<evidence type="ECO:0000313" key="8">
    <source>
        <dbReference type="Ensembl" id="ENSCINP00000009112.3"/>
    </source>
</evidence>
<evidence type="ECO:0000313" key="9">
    <source>
        <dbReference type="Proteomes" id="UP000008144"/>
    </source>
</evidence>
<evidence type="ECO:0000259" key="7">
    <source>
        <dbReference type="Pfam" id="PF13906"/>
    </source>
</evidence>